<sequence length="881" mass="98579">MLNRRFQDKVLHLERWGPEAGCFRSGVHTNQCWVRAVGLPLNFWNQEVFRKLGDSCGGEKGSDEQVGADTVGHGRDMARGTEAGEEFDGKGKGAVENMGVVSEGVPVGLGKPEAHEGFGAGLSQEGHYPSLGMLKEGGLRGLGQPIQEDVAQMGYDGGLKKARAPVSHSLCVESRLVEAIVGTVVWIEEGGTTGADEALLEEGSRYPHLGFVADWDLVAFEGPPLVNGEGRVDLLRIIEADGREREISYDMEKDVKESEGGEMPTEVVGRASEEENRSGLGLWMNGDFVNLCRCLGTNDREKRKVIKALIKGQKVDLVCLQETKMQEMLGMIVRSLGVGRCLDWKVVYGPSLKKEREDFRAELRAVRGLWSDLWCVARDFNVVRFLVESSRGGRLSFSMRRFSEIIEDLELRDLSLQGDHFPILLDGGGVRSGPMPFSGFASFVLASKLKALKPLLRNWNKLEFGKVEVNKVLALNKVDFWDKVELTRPLSVQEVDARREAKEDFKKWMTNAHKRRNMLYRVKINGVWLTEENEVRDGVVNEFKFMLFVVGGWRPSIRGMSFERLKAVDAANLEEPFSEQEVLEALKEEVMGFFRDFHNHGRFVKSLNATFIVLIPKKRGAEDLRDFRPISLVGGLYKWLTKVLANRLKTVVGKVVSKAQNAFVKGRQILDAVLVANEVLDSVLKIMSKMGFWEKWIRWMKWCISTVSFFVLVNGSSSSFFQSSRGLRQGDSLSPYLFVLVMEAFSSLLRSAVEGVFVSTCKVRSRGGEGVKVSHLLFANDTLVFCGASKDQMLYLSWILMWFEAMSGLRINLDKSELIPVGCVDDAEELAAAIGCKVGSLPTTYLGLPLGALHRSLVVWDSVEERMRKKLARWKSQYISK</sequence>
<dbReference type="PROSITE" id="PS50878">
    <property type="entry name" value="RT_POL"/>
    <property type="match status" value="1"/>
</dbReference>
<gene>
    <name evidence="3" type="primary">LIN1_362</name>
    <name evidence="3" type="ORF">CK203_005886</name>
</gene>
<evidence type="ECO:0000313" key="3">
    <source>
        <dbReference type="EMBL" id="RVX16594.1"/>
    </source>
</evidence>
<feature type="region of interest" description="Disordered" evidence="1">
    <location>
        <begin position="56"/>
        <end position="76"/>
    </location>
</feature>
<accession>A0A438K5W8</accession>
<comment type="caution">
    <text evidence="3">The sequence shown here is derived from an EMBL/GenBank/DDBJ whole genome shotgun (WGS) entry which is preliminary data.</text>
</comment>
<reference evidence="3 4" key="1">
    <citation type="journal article" date="2018" name="PLoS Genet.">
        <title>Population sequencing reveals clonal diversity and ancestral inbreeding in the grapevine cultivar Chardonnay.</title>
        <authorList>
            <person name="Roach M.J."/>
            <person name="Johnson D.L."/>
            <person name="Bohlmann J."/>
            <person name="van Vuuren H.J."/>
            <person name="Jones S.J."/>
            <person name="Pretorius I.S."/>
            <person name="Schmidt S.A."/>
            <person name="Borneman A.R."/>
        </authorList>
    </citation>
    <scope>NUCLEOTIDE SEQUENCE [LARGE SCALE GENOMIC DNA]</scope>
    <source>
        <strain evidence="4">cv. Chardonnay</strain>
        <tissue evidence="3">Leaf</tissue>
    </source>
</reference>
<dbReference type="GO" id="GO:0003964">
    <property type="term" value="F:RNA-directed DNA polymerase activity"/>
    <property type="evidence" value="ECO:0007669"/>
    <property type="project" value="UniProtKB-KW"/>
</dbReference>
<dbReference type="InterPro" id="IPR043502">
    <property type="entry name" value="DNA/RNA_pol_sf"/>
</dbReference>
<evidence type="ECO:0000259" key="2">
    <source>
        <dbReference type="PROSITE" id="PS50878"/>
    </source>
</evidence>
<dbReference type="InterPro" id="IPR000477">
    <property type="entry name" value="RT_dom"/>
</dbReference>
<keyword evidence="3" id="KW-0548">Nucleotidyltransferase</keyword>
<dbReference type="AlphaFoldDB" id="A0A438K5W8"/>
<keyword evidence="3" id="KW-0808">Transferase</keyword>
<dbReference type="SUPFAM" id="SSF56672">
    <property type="entry name" value="DNA/RNA polymerases"/>
    <property type="match status" value="1"/>
</dbReference>
<dbReference type="EMBL" id="QGNW01000015">
    <property type="protein sequence ID" value="RVX16594.1"/>
    <property type="molecule type" value="Genomic_DNA"/>
</dbReference>
<dbReference type="InterPro" id="IPR036691">
    <property type="entry name" value="Endo/exonu/phosph_ase_sf"/>
</dbReference>
<dbReference type="PANTHER" id="PTHR46890:SF50">
    <property type="entry name" value="RNA-DIRECTED DNA POLYMERASE, EUKARYOTA, REVERSE TRANSCRIPTASE ZINC-BINDING DOMAIN PROTEIN-RELATED"/>
    <property type="match status" value="1"/>
</dbReference>
<feature type="domain" description="Reverse transcriptase" evidence="2">
    <location>
        <begin position="596"/>
        <end position="850"/>
    </location>
</feature>
<name>A0A438K5W8_VITVI</name>
<keyword evidence="3" id="KW-0695">RNA-directed DNA polymerase</keyword>
<dbReference type="Proteomes" id="UP000288805">
    <property type="component" value="Unassembled WGS sequence"/>
</dbReference>
<proteinExistence type="predicted"/>
<dbReference type="CDD" id="cd01650">
    <property type="entry name" value="RT_nLTR_like"/>
    <property type="match status" value="1"/>
</dbReference>
<dbReference type="Pfam" id="PF00078">
    <property type="entry name" value="RVT_1"/>
    <property type="match status" value="1"/>
</dbReference>
<protein>
    <submittedName>
        <fullName evidence="3">LINE-1 reverse transcriptase-like</fullName>
    </submittedName>
</protein>
<dbReference type="SUPFAM" id="SSF56219">
    <property type="entry name" value="DNase I-like"/>
    <property type="match status" value="1"/>
</dbReference>
<organism evidence="3 4">
    <name type="scientific">Vitis vinifera</name>
    <name type="common">Grape</name>
    <dbReference type="NCBI Taxonomy" id="29760"/>
    <lineage>
        <taxon>Eukaryota</taxon>
        <taxon>Viridiplantae</taxon>
        <taxon>Streptophyta</taxon>
        <taxon>Embryophyta</taxon>
        <taxon>Tracheophyta</taxon>
        <taxon>Spermatophyta</taxon>
        <taxon>Magnoliopsida</taxon>
        <taxon>eudicotyledons</taxon>
        <taxon>Gunneridae</taxon>
        <taxon>Pentapetalae</taxon>
        <taxon>rosids</taxon>
        <taxon>Vitales</taxon>
        <taxon>Vitaceae</taxon>
        <taxon>Viteae</taxon>
        <taxon>Vitis</taxon>
    </lineage>
</organism>
<dbReference type="PANTHER" id="PTHR46890">
    <property type="entry name" value="NON-LTR RETROLELEMENT REVERSE TRANSCRIPTASE-LIKE PROTEIN-RELATED"/>
    <property type="match status" value="1"/>
</dbReference>
<evidence type="ECO:0000256" key="1">
    <source>
        <dbReference type="SAM" id="MobiDB-lite"/>
    </source>
</evidence>
<dbReference type="InterPro" id="IPR052343">
    <property type="entry name" value="Retrotransposon-Effector_Assoc"/>
</dbReference>
<evidence type="ECO:0000313" key="4">
    <source>
        <dbReference type="Proteomes" id="UP000288805"/>
    </source>
</evidence>